<reference evidence="3 4" key="1">
    <citation type="journal article" date="2013" name="Genome Biol.">
        <title>The genome sequence of the most widely cultivated cacao type and its use to identify candidate genes regulating pod color.</title>
        <authorList>
            <person name="Motamayor J.C."/>
            <person name="Mockaitis K."/>
            <person name="Schmutz J."/>
            <person name="Haiminen N."/>
            <person name="Iii D.L."/>
            <person name="Cornejo O."/>
            <person name="Findley S.D."/>
            <person name="Zheng P."/>
            <person name="Utro F."/>
            <person name="Royaert S."/>
            <person name="Saski C."/>
            <person name="Jenkins J."/>
            <person name="Podicheti R."/>
            <person name="Zhao M."/>
            <person name="Scheffler B.E."/>
            <person name="Stack J.C."/>
            <person name="Feltus F.A."/>
            <person name="Mustiga G.M."/>
            <person name="Amores F."/>
            <person name="Phillips W."/>
            <person name="Marelli J.P."/>
            <person name="May G.D."/>
            <person name="Shapiro H."/>
            <person name="Ma J."/>
            <person name="Bustamante C.D."/>
            <person name="Schnell R.J."/>
            <person name="Main D."/>
            <person name="Gilbert D."/>
            <person name="Parida L."/>
            <person name="Kuhn D.N."/>
        </authorList>
    </citation>
    <scope>NUCLEOTIDE SEQUENCE [LARGE SCALE GENOMIC DNA]</scope>
    <source>
        <strain evidence="4">cv. Matina 1-6</strain>
    </source>
</reference>
<proteinExistence type="predicted"/>
<feature type="signal peptide" evidence="2">
    <location>
        <begin position="1"/>
        <end position="21"/>
    </location>
</feature>
<dbReference type="HOGENOM" id="CLU_2836369_0_0_1"/>
<dbReference type="AlphaFoldDB" id="A0A061G283"/>
<feature type="chain" id="PRO_5001603129" evidence="2">
    <location>
        <begin position="22"/>
        <end position="66"/>
    </location>
</feature>
<keyword evidence="4" id="KW-1185">Reference proteome</keyword>
<organism evidence="3 4">
    <name type="scientific">Theobroma cacao</name>
    <name type="common">Cacao</name>
    <name type="synonym">Cocoa</name>
    <dbReference type="NCBI Taxonomy" id="3641"/>
    <lineage>
        <taxon>Eukaryota</taxon>
        <taxon>Viridiplantae</taxon>
        <taxon>Streptophyta</taxon>
        <taxon>Embryophyta</taxon>
        <taxon>Tracheophyta</taxon>
        <taxon>Spermatophyta</taxon>
        <taxon>Magnoliopsida</taxon>
        <taxon>eudicotyledons</taxon>
        <taxon>Gunneridae</taxon>
        <taxon>Pentapetalae</taxon>
        <taxon>rosids</taxon>
        <taxon>malvids</taxon>
        <taxon>Malvales</taxon>
        <taxon>Malvaceae</taxon>
        <taxon>Byttnerioideae</taxon>
        <taxon>Theobroma</taxon>
    </lineage>
</organism>
<evidence type="ECO:0000256" key="1">
    <source>
        <dbReference type="SAM" id="MobiDB-lite"/>
    </source>
</evidence>
<keyword evidence="2" id="KW-0732">Signal</keyword>
<dbReference type="Gramene" id="EOY21144">
    <property type="protein sequence ID" value="EOY21144"/>
    <property type="gene ID" value="TCM_012509"/>
</dbReference>
<sequence>MALHIFCRYLVLVMLITSVSTMRQVPINDAESNLRIVSHKEDPIRPPSPRPNKAPRQVAPGKPPQR</sequence>
<dbReference type="Proteomes" id="UP000026915">
    <property type="component" value="Chromosome 3"/>
</dbReference>
<dbReference type="EMBL" id="CM001881">
    <property type="protein sequence ID" value="EOY21144.1"/>
    <property type="molecule type" value="Genomic_DNA"/>
</dbReference>
<evidence type="ECO:0000313" key="3">
    <source>
        <dbReference type="EMBL" id="EOY21144.1"/>
    </source>
</evidence>
<name>A0A061G283_THECC</name>
<gene>
    <name evidence="3" type="ORF">TCM_012509</name>
</gene>
<evidence type="ECO:0000313" key="4">
    <source>
        <dbReference type="Proteomes" id="UP000026915"/>
    </source>
</evidence>
<evidence type="ECO:0000256" key="2">
    <source>
        <dbReference type="SAM" id="SignalP"/>
    </source>
</evidence>
<dbReference type="InParanoid" id="A0A061G283"/>
<accession>A0A061G283</accession>
<feature type="region of interest" description="Disordered" evidence="1">
    <location>
        <begin position="36"/>
        <end position="66"/>
    </location>
</feature>
<protein>
    <submittedName>
        <fullName evidence="3">Uncharacterized protein</fullName>
    </submittedName>
</protein>